<protein>
    <recommendedName>
        <fullName evidence="3">DUF4249 domain-containing protein</fullName>
    </recommendedName>
</protein>
<dbReference type="RefSeq" id="WP_012792004.1">
    <property type="nucleotide sequence ID" value="NC_013132.1"/>
</dbReference>
<reference evidence="1 2" key="2">
    <citation type="journal article" date="2010" name="Stand. Genomic Sci.">
        <title>Complete genome sequence of Chitinophaga pinensis type strain (UQM 2034).</title>
        <authorList>
            <person name="Glavina Del Rio T."/>
            <person name="Abt B."/>
            <person name="Spring S."/>
            <person name="Lapidus A."/>
            <person name="Nolan M."/>
            <person name="Tice H."/>
            <person name="Copeland A."/>
            <person name="Cheng J.F."/>
            <person name="Chen F."/>
            <person name="Bruce D."/>
            <person name="Goodwin L."/>
            <person name="Pitluck S."/>
            <person name="Ivanova N."/>
            <person name="Mavromatis K."/>
            <person name="Mikhailova N."/>
            <person name="Pati A."/>
            <person name="Chen A."/>
            <person name="Palaniappan K."/>
            <person name="Land M."/>
            <person name="Hauser L."/>
            <person name="Chang Y.J."/>
            <person name="Jeffries C.D."/>
            <person name="Chain P."/>
            <person name="Saunders E."/>
            <person name="Detter J.C."/>
            <person name="Brettin T."/>
            <person name="Rohde M."/>
            <person name="Goker M."/>
            <person name="Bristow J."/>
            <person name="Eisen J.A."/>
            <person name="Markowitz V."/>
            <person name="Hugenholtz P."/>
            <person name="Kyrpides N.C."/>
            <person name="Klenk H.P."/>
            <person name="Lucas S."/>
        </authorList>
    </citation>
    <scope>NUCLEOTIDE SEQUENCE [LARGE SCALE GENOMIC DNA]</scope>
    <source>
        <strain evidence="2">ATCC 43595 / DSM 2588 / LMG 13176 / NBRC 15968 / NCIMB 11800 / UQM 2034</strain>
    </source>
</reference>
<organism evidence="1 2">
    <name type="scientific">Chitinophaga pinensis (strain ATCC 43595 / DSM 2588 / LMG 13176 / NBRC 15968 / NCIMB 11800 / UQM 2034)</name>
    <dbReference type="NCBI Taxonomy" id="485918"/>
    <lineage>
        <taxon>Bacteria</taxon>
        <taxon>Pseudomonadati</taxon>
        <taxon>Bacteroidota</taxon>
        <taxon>Chitinophagia</taxon>
        <taxon>Chitinophagales</taxon>
        <taxon>Chitinophagaceae</taxon>
        <taxon>Chitinophaga</taxon>
    </lineage>
</organism>
<dbReference type="AlphaFoldDB" id="A0A979GWL2"/>
<dbReference type="EMBL" id="CP001699">
    <property type="protein sequence ID" value="ACU61836.1"/>
    <property type="molecule type" value="Genomic_DNA"/>
</dbReference>
<dbReference type="PROSITE" id="PS51257">
    <property type="entry name" value="PROKAR_LIPOPROTEIN"/>
    <property type="match status" value="1"/>
</dbReference>
<dbReference type="Proteomes" id="UP000002215">
    <property type="component" value="Chromosome"/>
</dbReference>
<name>A0A979GWL2_CHIPD</name>
<dbReference type="InterPro" id="IPR025345">
    <property type="entry name" value="DUF4249"/>
</dbReference>
<gene>
    <name evidence="1" type="ordered locus">Cpin_4390</name>
</gene>
<proteinExistence type="predicted"/>
<sequence>MKTIFTSVLLLTLLIGCTKNIDVQLRSAPSQIVIQGTITNGGDPYYIRINRTVPFDAENTYPAVSGAGVYVLDSTDNKLYRFYESPIDAGVYISAYLVGQMGHTYKMYVNIDGEEYIATSTMPNLVTMKGISFTQTKILEETRNLPQVNFQDPPNVKNYYVFSLLVNDVPYQAFYALDDRLSDGNFVRHQLYMDSAYIQKEDVVKVIMANVDRNIYNYFNVLQANGGTSGTPSNPPSNISNGALGYFGASSVDVRSIQF</sequence>
<evidence type="ECO:0000313" key="2">
    <source>
        <dbReference type="Proteomes" id="UP000002215"/>
    </source>
</evidence>
<evidence type="ECO:0000313" key="1">
    <source>
        <dbReference type="EMBL" id="ACU61836.1"/>
    </source>
</evidence>
<dbReference type="KEGG" id="cpi:Cpin_4390"/>
<dbReference type="Pfam" id="PF14054">
    <property type="entry name" value="DUF4249"/>
    <property type="match status" value="1"/>
</dbReference>
<accession>A0A979GWL2</accession>
<reference evidence="2" key="1">
    <citation type="submission" date="2009-08" db="EMBL/GenBank/DDBJ databases">
        <title>The complete genome of Chitinophaga pinensis DSM 2588.</title>
        <authorList>
            <consortium name="US DOE Joint Genome Institute (JGI-PGF)"/>
            <person name="Lucas S."/>
            <person name="Copeland A."/>
            <person name="Lapidus A."/>
            <person name="Glavina del Rio T."/>
            <person name="Dalin E."/>
            <person name="Tice H."/>
            <person name="Bruce D."/>
            <person name="Goodwin L."/>
            <person name="Pitluck S."/>
            <person name="Kyrpides N."/>
            <person name="Mavromatis K."/>
            <person name="Ivanova N."/>
            <person name="Mikhailova N."/>
            <person name="Sims D."/>
            <person name="Meinche L."/>
            <person name="Brettin T."/>
            <person name="Detter J.C."/>
            <person name="Han C."/>
            <person name="Larimer F."/>
            <person name="Land M."/>
            <person name="Hauser L."/>
            <person name="Markowitz V."/>
            <person name="Cheng J.-F."/>
            <person name="Hugenholtz P."/>
            <person name="Woyke T."/>
            <person name="Wu D."/>
            <person name="Spring S."/>
            <person name="Klenk H.-P."/>
            <person name="Eisen J.A."/>
        </authorList>
    </citation>
    <scope>NUCLEOTIDE SEQUENCE [LARGE SCALE GENOMIC DNA]</scope>
    <source>
        <strain evidence="2">ATCC 43595 / DSM 2588 / LMG 13176 / NBRC 15968 / NCIMB 11800 / UQM 2034</strain>
    </source>
</reference>
<evidence type="ECO:0008006" key="3">
    <source>
        <dbReference type="Google" id="ProtNLM"/>
    </source>
</evidence>